<accession>A0A9P3G536</accession>
<keyword evidence="1" id="KW-1133">Transmembrane helix</keyword>
<feature type="transmembrane region" description="Helical" evidence="1">
    <location>
        <begin position="50"/>
        <end position="73"/>
    </location>
</feature>
<organism evidence="3 4">
    <name type="scientific">Phanerochaete sordida</name>
    <dbReference type="NCBI Taxonomy" id="48140"/>
    <lineage>
        <taxon>Eukaryota</taxon>
        <taxon>Fungi</taxon>
        <taxon>Dikarya</taxon>
        <taxon>Basidiomycota</taxon>
        <taxon>Agaricomycotina</taxon>
        <taxon>Agaricomycetes</taxon>
        <taxon>Polyporales</taxon>
        <taxon>Phanerochaetaceae</taxon>
        <taxon>Phanerochaete</taxon>
    </lineage>
</organism>
<comment type="caution">
    <text evidence="3">The sequence shown here is derived from an EMBL/GenBank/DDBJ whole genome shotgun (WGS) entry which is preliminary data.</text>
</comment>
<dbReference type="Proteomes" id="UP000703269">
    <property type="component" value="Unassembled WGS sequence"/>
</dbReference>
<proteinExistence type="predicted"/>
<reference evidence="3 4" key="1">
    <citation type="submission" date="2021-08" db="EMBL/GenBank/DDBJ databases">
        <title>Draft Genome Sequence of Phanerochaete sordida strain YK-624.</title>
        <authorList>
            <person name="Mori T."/>
            <person name="Dohra H."/>
            <person name="Suzuki T."/>
            <person name="Kawagishi H."/>
            <person name="Hirai H."/>
        </authorList>
    </citation>
    <scope>NUCLEOTIDE SEQUENCE [LARGE SCALE GENOMIC DNA]</scope>
    <source>
        <strain evidence="3 4">YK-624</strain>
    </source>
</reference>
<feature type="domain" description="DUF6533" evidence="2">
    <location>
        <begin position="15"/>
        <end position="58"/>
    </location>
</feature>
<evidence type="ECO:0000313" key="4">
    <source>
        <dbReference type="Proteomes" id="UP000703269"/>
    </source>
</evidence>
<evidence type="ECO:0000256" key="1">
    <source>
        <dbReference type="SAM" id="Phobius"/>
    </source>
</evidence>
<protein>
    <recommendedName>
        <fullName evidence="2">DUF6533 domain-containing protein</fullName>
    </recommendedName>
</protein>
<feature type="transmembrane region" description="Helical" evidence="1">
    <location>
        <begin position="105"/>
        <end position="127"/>
    </location>
</feature>
<sequence>MPDWPSALDHVDWAVLSTTSLTIYEMLLMVDDEWAVVRRQWQKFNFTSSLYLLMRLMLVIHVMLAFLPVKIILGSSATRYVQGLLKPVTSKQSALYVFSCYWNWIAWQIPMLSGFVLTSAFSALRVFAISQRNLVLATVVFLLAASPVATNAFGLSHLELTFHGPGDCSVQYAVSPRLNFIGLRALYLAKF</sequence>
<dbReference type="EMBL" id="BPQB01000012">
    <property type="protein sequence ID" value="GJE89347.1"/>
    <property type="molecule type" value="Genomic_DNA"/>
</dbReference>
<keyword evidence="4" id="KW-1185">Reference proteome</keyword>
<keyword evidence="1" id="KW-0472">Membrane</keyword>
<evidence type="ECO:0000259" key="2">
    <source>
        <dbReference type="Pfam" id="PF20151"/>
    </source>
</evidence>
<evidence type="ECO:0000313" key="3">
    <source>
        <dbReference type="EMBL" id="GJE89347.1"/>
    </source>
</evidence>
<dbReference type="AlphaFoldDB" id="A0A9P3G536"/>
<dbReference type="Pfam" id="PF20151">
    <property type="entry name" value="DUF6533"/>
    <property type="match status" value="1"/>
</dbReference>
<feature type="transmembrane region" description="Helical" evidence="1">
    <location>
        <begin position="134"/>
        <end position="155"/>
    </location>
</feature>
<feature type="transmembrane region" description="Helical" evidence="1">
    <location>
        <begin position="13"/>
        <end position="30"/>
    </location>
</feature>
<name>A0A9P3G536_9APHY</name>
<keyword evidence="1" id="KW-0812">Transmembrane</keyword>
<gene>
    <name evidence="3" type="ORF">PsYK624_054460</name>
</gene>
<dbReference type="InterPro" id="IPR045340">
    <property type="entry name" value="DUF6533"/>
</dbReference>